<keyword evidence="7" id="KW-0119">Carbohydrate metabolism</keyword>
<gene>
    <name evidence="10" type="primary">abfA_1</name>
    <name evidence="11" type="ORF">BEI59_27370</name>
    <name evidence="10" type="ORF">BEI61_01773</name>
</gene>
<evidence type="ECO:0000256" key="6">
    <source>
        <dbReference type="ARBA" id="ARBA00022801"/>
    </source>
</evidence>
<dbReference type="PANTHER" id="PTHR43576:SF3">
    <property type="entry name" value="ALPHA-L-ARABINOFURANOSIDASE C"/>
    <property type="match status" value="1"/>
</dbReference>
<dbReference type="SUPFAM" id="SSF51445">
    <property type="entry name" value="(Trans)glycosidases"/>
    <property type="match status" value="1"/>
</dbReference>
<dbReference type="InterPro" id="IPR017853">
    <property type="entry name" value="GH"/>
</dbReference>
<dbReference type="SUPFAM" id="SSF51011">
    <property type="entry name" value="Glycosyl hydrolase domain"/>
    <property type="match status" value="1"/>
</dbReference>
<protein>
    <recommendedName>
        <fullName evidence="5">non-reducing end alpha-L-arabinofuranosidase</fullName>
        <ecNumber evidence="5">3.2.1.55</ecNumber>
    </recommendedName>
</protein>
<evidence type="ECO:0000256" key="4">
    <source>
        <dbReference type="ARBA" id="ARBA00011165"/>
    </source>
</evidence>
<dbReference type="Proteomes" id="UP000094271">
    <property type="component" value="Unassembled WGS sequence"/>
</dbReference>
<dbReference type="Gene3D" id="2.60.40.1180">
    <property type="entry name" value="Golgi alpha-mannosidase II"/>
    <property type="match status" value="1"/>
</dbReference>
<evidence type="ECO:0000313" key="11">
    <source>
        <dbReference type="EMBL" id="ODR45142.1"/>
    </source>
</evidence>
<dbReference type="Proteomes" id="UP000094067">
    <property type="component" value="Unassembled WGS sequence"/>
</dbReference>
<comment type="caution">
    <text evidence="10">The sequence shown here is derived from an EMBL/GenBank/DDBJ whole genome shotgun (WGS) entry which is preliminary data.</text>
</comment>
<dbReference type="EMBL" id="MCGH01000002">
    <property type="protein sequence ID" value="ODM05884.1"/>
    <property type="molecule type" value="Genomic_DNA"/>
</dbReference>
<keyword evidence="6 10" id="KW-0378">Hydrolase</keyword>
<dbReference type="SMART" id="SM00813">
    <property type="entry name" value="Alpha-L-AF_C"/>
    <property type="match status" value="1"/>
</dbReference>
<dbReference type="InterPro" id="IPR013780">
    <property type="entry name" value="Glyco_hydro_b"/>
</dbReference>
<dbReference type="EMBL" id="MEHA01000028">
    <property type="protein sequence ID" value="ODR45142.1"/>
    <property type="molecule type" value="Genomic_DNA"/>
</dbReference>
<evidence type="ECO:0000256" key="1">
    <source>
        <dbReference type="ARBA" id="ARBA00001462"/>
    </source>
</evidence>
<dbReference type="GO" id="GO:0046373">
    <property type="term" value="P:L-arabinose metabolic process"/>
    <property type="evidence" value="ECO:0007669"/>
    <property type="project" value="InterPro"/>
</dbReference>
<reference evidence="11 13" key="2">
    <citation type="submission" date="2016-08" db="EMBL/GenBank/DDBJ databases">
        <authorList>
            <person name="Seilhamer J.J."/>
        </authorList>
    </citation>
    <scope>NUCLEOTIDE SEQUENCE [LARGE SCALE GENOMIC DNA]</scope>
    <source>
        <strain evidence="11 13">NML150140-1</strain>
    </source>
</reference>
<comment type="subunit">
    <text evidence="4">Homohexamer; trimer of dimers.</text>
</comment>
<evidence type="ECO:0000256" key="5">
    <source>
        <dbReference type="ARBA" id="ARBA00012670"/>
    </source>
</evidence>
<dbReference type="EC" id="3.2.1.55" evidence="5"/>
<evidence type="ECO:0000313" key="12">
    <source>
        <dbReference type="Proteomes" id="UP000094067"/>
    </source>
</evidence>
<accession>A0A1E3AAU9</accession>
<proteinExistence type="inferred from homology"/>
<evidence type="ECO:0000256" key="2">
    <source>
        <dbReference type="ARBA" id="ARBA00004881"/>
    </source>
</evidence>
<dbReference type="Gene3D" id="3.20.20.80">
    <property type="entry name" value="Glycosidases"/>
    <property type="match status" value="1"/>
</dbReference>
<dbReference type="Pfam" id="PF06964">
    <property type="entry name" value="Alpha-L-AF_C"/>
    <property type="match status" value="1"/>
</dbReference>
<dbReference type="InterPro" id="IPR010720">
    <property type="entry name" value="Alpha-L-AF_C"/>
</dbReference>
<evidence type="ECO:0000313" key="13">
    <source>
        <dbReference type="Proteomes" id="UP000094271"/>
    </source>
</evidence>
<comment type="catalytic activity">
    <reaction evidence="1">
        <text>Hydrolysis of terminal non-reducing alpha-L-arabinofuranoside residues in alpha-L-arabinosides.</text>
        <dbReference type="EC" id="3.2.1.55"/>
    </reaction>
</comment>
<evidence type="ECO:0000256" key="7">
    <source>
        <dbReference type="ARBA" id="ARBA00023277"/>
    </source>
</evidence>
<evidence type="ECO:0000256" key="3">
    <source>
        <dbReference type="ARBA" id="ARBA00007186"/>
    </source>
</evidence>
<dbReference type="OrthoDB" id="9758333at2"/>
<comment type="pathway">
    <text evidence="2">Glycan metabolism.</text>
</comment>
<evidence type="ECO:0000259" key="9">
    <source>
        <dbReference type="SMART" id="SM00813"/>
    </source>
</evidence>
<keyword evidence="8 10" id="KW-0326">Glycosidase</keyword>
<dbReference type="PANTHER" id="PTHR43576">
    <property type="entry name" value="ALPHA-L-ARABINOFURANOSIDASE C-RELATED"/>
    <property type="match status" value="1"/>
</dbReference>
<evidence type="ECO:0000256" key="8">
    <source>
        <dbReference type="ARBA" id="ARBA00023295"/>
    </source>
</evidence>
<feature type="domain" description="Alpha-L-arabinofuranosidase C-terminal" evidence="9">
    <location>
        <begin position="303"/>
        <end position="503"/>
    </location>
</feature>
<dbReference type="InterPro" id="IPR055235">
    <property type="entry name" value="ASD1_cat"/>
</dbReference>
<comment type="similarity">
    <text evidence="3">Belongs to the glycosyl hydrolase 51 family.</text>
</comment>
<reference evidence="10 12" key="1">
    <citation type="submission" date="2016-07" db="EMBL/GenBank/DDBJ databases">
        <title>Characterization of isolates of Eisenbergiella tayi derived from blood cultures, using whole genome sequencing.</title>
        <authorList>
            <person name="Burdz T."/>
            <person name="Wiebe D."/>
            <person name="Huynh C."/>
            <person name="Bernard K."/>
        </authorList>
    </citation>
    <scope>NUCLEOTIDE SEQUENCE [LARGE SCALE GENOMIC DNA]</scope>
    <source>
        <strain evidence="10 12">NML 110608</strain>
    </source>
</reference>
<dbReference type="AlphaFoldDB" id="A0A1E3AAU9"/>
<evidence type="ECO:0000313" key="10">
    <source>
        <dbReference type="EMBL" id="ODM05884.1"/>
    </source>
</evidence>
<dbReference type="Pfam" id="PF22848">
    <property type="entry name" value="ASD1_dom"/>
    <property type="match status" value="1"/>
</dbReference>
<dbReference type="GO" id="GO:0046556">
    <property type="term" value="F:alpha-L-arabinofuranosidase activity"/>
    <property type="evidence" value="ECO:0007669"/>
    <property type="project" value="UniProtKB-EC"/>
</dbReference>
<name>A0A1E3AAU9_9FIRM</name>
<dbReference type="PATRIC" id="fig|1432052.4.peg.1975"/>
<organism evidence="10 12">
    <name type="scientific">Eisenbergiella tayi</name>
    <dbReference type="NCBI Taxonomy" id="1432052"/>
    <lineage>
        <taxon>Bacteria</taxon>
        <taxon>Bacillati</taxon>
        <taxon>Bacillota</taxon>
        <taxon>Clostridia</taxon>
        <taxon>Lachnospirales</taxon>
        <taxon>Lachnospiraceae</taxon>
        <taxon>Eisenbergiella</taxon>
    </lineage>
</organism>
<dbReference type="GO" id="GO:0000272">
    <property type="term" value="P:polysaccharide catabolic process"/>
    <property type="evidence" value="ECO:0007669"/>
    <property type="project" value="TreeGrafter"/>
</dbReference>
<dbReference type="RefSeq" id="WP_069152012.1">
    <property type="nucleotide sequence ID" value="NZ_MCGH01000002.1"/>
</dbReference>
<sequence>MEQNKAKKHEGDPGKAVMKLDRDFQIGEIDKRIYGSFIEHIGRAVYGGIYDPGHPLADDCGFRRDVIELTRELQVPIVRYPGGNFVSGYNWEDGIGPKDKRPKRTELAWFAVENNQMGTDEFCEWSRRAGTDVMMAVNLGTRGADAARNLVEYCNFSSGTYWSDLRIQNGYKEPHNVRLWNLGNEMDGPWQIGHKTAQEYGRLASETAKVMKWVDPTIELVACGSSNSGMNTCYDWETTVLDHAYDFVDYISMHQYYGNQEDDTPNFLANTMDMDHFIENIIATCDYIQAKKRSKKKINISFDEWNVWYHAFPENEKAVKWQEGPSFNEDIYNFEDALLVGGMLISLLRHANRVKVACQAQLVNVIAPIMTENGGRIWKQTIYYPYLHASVYGRGTALDVLVDSPKYDSKDFTDVPVLDAVAVESEEKDYLTIFALNKGMQDLVTDCDLRDYPGCHVEEMLVYTSPDLKLSNSADCPDRVVPHTSSDYKLEDGRLTVKLAAYSWNVIRIRL</sequence>